<dbReference type="NCBIfam" id="TIGR01414">
    <property type="entry name" value="autotrans_barl"/>
    <property type="match status" value="1"/>
</dbReference>
<dbReference type="Gene3D" id="2.40.128.130">
    <property type="entry name" value="Autotransporter beta-domain"/>
    <property type="match status" value="1"/>
</dbReference>
<evidence type="ECO:0000256" key="1">
    <source>
        <dbReference type="SAM" id="SignalP"/>
    </source>
</evidence>
<proteinExistence type="predicted"/>
<dbReference type="Pfam" id="PF03797">
    <property type="entry name" value="Autotransporter"/>
    <property type="match status" value="1"/>
</dbReference>
<gene>
    <name evidence="3" type="ORF">A0U91_00615</name>
</gene>
<keyword evidence="1" id="KW-0732">Signal</keyword>
<protein>
    <submittedName>
        <fullName evidence="3">Autotransporter outer membrane beta-barrel domain-containing protein</fullName>
    </submittedName>
</protein>
<feature type="domain" description="Autotransporter" evidence="2">
    <location>
        <begin position="863"/>
        <end position="1140"/>
    </location>
</feature>
<dbReference type="InterPro" id="IPR036709">
    <property type="entry name" value="Autotransporte_beta_dom_sf"/>
</dbReference>
<dbReference type="PROSITE" id="PS51208">
    <property type="entry name" value="AUTOTRANSPORTER"/>
    <property type="match status" value="1"/>
</dbReference>
<feature type="signal peptide" evidence="1">
    <location>
        <begin position="1"/>
        <end position="19"/>
    </location>
</feature>
<evidence type="ECO:0000313" key="4">
    <source>
        <dbReference type="Proteomes" id="UP000189055"/>
    </source>
</evidence>
<dbReference type="AlphaFoldDB" id="A0A1U9LBP6"/>
<organism evidence="3 4">
    <name type="scientific">Acetobacter persici</name>
    <dbReference type="NCBI Taxonomy" id="1076596"/>
    <lineage>
        <taxon>Bacteria</taxon>
        <taxon>Pseudomonadati</taxon>
        <taxon>Pseudomonadota</taxon>
        <taxon>Alphaproteobacteria</taxon>
        <taxon>Acetobacterales</taxon>
        <taxon>Acetobacteraceae</taxon>
        <taxon>Acetobacter</taxon>
    </lineage>
</organism>
<dbReference type="SMART" id="SM00869">
    <property type="entry name" value="Autotransporter"/>
    <property type="match status" value="1"/>
</dbReference>
<dbReference type="InterPro" id="IPR006315">
    <property type="entry name" value="OM_autotransptr_brl_dom"/>
</dbReference>
<feature type="chain" id="PRO_5013160454" evidence="1">
    <location>
        <begin position="20"/>
        <end position="1140"/>
    </location>
</feature>
<evidence type="ECO:0000313" key="3">
    <source>
        <dbReference type="EMBL" id="AQT03787.1"/>
    </source>
</evidence>
<dbReference type="SUPFAM" id="SSF103515">
    <property type="entry name" value="Autotransporter"/>
    <property type="match status" value="1"/>
</dbReference>
<sequence>MQSFRVVSCRLFLMSCVFACYEHQARAAEIPLDIITENEDGYSFGRLGIKVGVNNAQPEEYLFDTGSDSFNIAVGMSRSQNGPAWFPTQAGTAISSPYGYMYGDGTYGYLQSDTTVSNVQFYNSAIGKSVATYDTSAGLGVALIQASIATPDRLSGDPGQQIPDNTPGLLPGQTYYQDLGWQQALDQGKAPDEGHFYGIVGAGDFVFPGDNGGVPGQLTKTGYIVESNGTPTAPGDCGQACLIMDLTPALRAQFFTQIPWRGVIGSFPLSGANAGHQFDVLFNYTLNHSLSTGPMPTLLDSGTPSIILGSPSLQQQATAAGLTGSDGYDTDVNPGQTLTVTGQVAGAQPVSITTGDGSGGDQSNQLTVGSNPYTYDNYALYGLSFFQHNAVMYDLERAVTGYTPFYVTASNFTNGLTITQDMGPVGLAGVVSGSNGLTLETGSVAYLTGTNTYTGATTLSQKSWMGVGGPGSIAQSSVVRVDGTLDITRSDGGQSIRSLAGSGQVVLGDNTLVLSQASGTFSGSLGNYYATGTTLPDAVPALLSVPFSLSAPLPSEVDTRTHGGLIIASGQETLTGTSAYTGKTGIAQAGELILTGRLEKTQVENAGHFENDGVTTGVVNSTGFVTGTGAFAGGLSVENGYVSPGRADSMTPDTMMVDRTLTLGQASTYLVRVGDTAASTITVNGQAVLQGGTVMAMASANTPAPSLGQHYTILTATDGVQGQFGKVVSNLSGDAAFYPFLTTGVSYQPDLVALEIARSNTAFADAAQTRNEQSVATALDGLAPTSNVSRPVTSLDFSGARGAFNALSGEIHASARTALIQDAYEIRDVAIDRMRAADCLPGAQSGTAKTAVHGRVQEGSQCHIDAGQTLWMQAYGSWSRNGHTDNAAGMSNSTGGFVMGADTSAIQGWHVGGLVGYGHSSFSTSGRAASGRSDNVTLGGYASTHWKRLSLRMGATYTWNMLSTRRTVAFPGFYDRQNSDYNGGTAQAFGDLGYRFDLGRVTAEPFGDVAYINQQTKSYREHGGAASLYGHGQDTGVTYATFGTRLASRMQVGKAVLIPGMTVGYRHAFGALTPTTREALISGSSDFEVGGVPLVQDAALVKVGVQAEVTHRLRVGISYTGQYGVHYSESGLKGSVSWIF</sequence>
<dbReference type="InterPro" id="IPR005546">
    <property type="entry name" value="Autotransporte_beta"/>
</dbReference>
<reference evidence="3 4" key="1">
    <citation type="submission" date="2016-03" db="EMBL/GenBank/DDBJ databases">
        <title>Acetic acid bacteria sequencing.</title>
        <authorList>
            <person name="Brandt J."/>
            <person name="Jakob F."/>
            <person name="Vogel R.F."/>
        </authorList>
    </citation>
    <scope>NUCLEOTIDE SEQUENCE [LARGE SCALE GENOMIC DNA]</scope>
    <source>
        <strain evidence="3 4">TMW2.1084</strain>
    </source>
</reference>
<name>A0A1U9LBP6_9PROT</name>
<dbReference type="EMBL" id="CP014687">
    <property type="protein sequence ID" value="AQT03787.1"/>
    <property type="molecule type" value="Genomic_DNA"/>
</dbReference>
<dbReference type="GO" id="GO:0019867">
    <property type="term" value="C:outer membrane"/>
    <property type="evidence" value="ECO:0007669"/>
    <property type="project" value="InterPro"/>
</dbReference>
<dbReference type="KEGG" id="aper:A0U91_00615"/>
<dbReference type="Proteomes" id="UP000189055">
    <property type="component" value="Chromosome"/>
</dbReference>
<accession>A0A1U9LBP6</accession>
<dbReference type="STRING" id="1076596.A0U91_00615"/>
<evidence type="ECO:0000259" key="2">
    <source>
        <dbReference type="PROSITE" id="PS51208"/>
    </source>
</evidence>